<feature type="chain" id="PRO_5004085758" evidence="1">
    <location>
        <begin position="22"/>
        <end position="435"/>
    </location>
</feature>
<gene>
    <name evidence="2" type="ORF">UCREL1_4998</name>
</gene>
<feature type="signal peptide" evidence="1">
    <location>
        <begin position="1"/>
        <end position="21"/>
    </location>
</feature>
<reference evidence="3" key="1">
    <citation type="journal article" date="2013" name="Genome Announc.">
        <title>Draft genome sequence of the grapevine dieback fungus Eutypa lata UCR-EL1.</title>
        <authorList>
            <person name="Blanco-Ulate B."/>
            <person name="Rolshausen P.E."/>
            <person name="Cantu D."/>
        </authorList>
    </citation>
    <scope>NUCLEOTIDE SEQUENCE [LARGE SCALE GENOMIC DNA]</scope>
    <source>
        <strain evidence="3">UCR-EL1</strain>
    </source>
</reference>
<proteinExistence type="predicted"/>
<dbReference type="eggNOG" id="ENOG502RZ85">
    <property type="taxonomic scope" value="Eukaryota"/>
</dbReference>
<evidence type="ECO:0000313" key="2">
    <source>
        <dbReference type="EMBL" id="EMR67991.1"/>
    </source>
</evidence>
<dbReference type="EMBL" id="KB706320">
    <property type="protein sequence ID" value="EMR67991.1"/>
    <property type="molecule type" value="Genomic_DNA"/>
</dbReference>
<dbReference type="Gene3D" id="3.20.20.80">
    <property type="entry name" value="Glycosidases"/>
    <property type="match status" value="1"/>
</dbReference>
<keyword evidence="3" id="KW-1185">Reference proteome</keyword>
<sequence>MISTLVKTALAAAALTATGHAAAVPMAARQDDSRLVFAHYMVGVTSGQTLDKWKTDMAEAKAAGVDGFALNAGAADTYNDEQLPLAYEAAGATDGGFQLFISFDQAASTWDVPGVVARVNQFKDDASQFKISGVPVVSTFEGPTWSDNWASVRDQTGGIYLIPDWSSLGPDGVAGKLGVIDGAFNWGAWPSANSDTLTSDTDKSYQSVLGDKSYMMGVSPNFYTSISGDGWSKNWYSSSDSLWFDRWKQVLDVSPSYVELITWNDYGESSYLNAPAAAQIYPGAEVYVDGFDHTAFQFVMPYFISAYKAGSTDVPIPTEGAVAWYRTTSKSVCSDGGTVWGQDGTQSATLGTQDVISVISLSSTGGDISVSIGGVSVNASPIDSVGAAYYYEVSFEGKTGAVEVTVGGKSSTGPEISGNCPASGAVNFNSVAFQV</sequence>
<dbReference type="GO" id="GO:0051118">
    <property type="term" value="F:glucan endo-1,3-alpha-glucosidase activity"/>
    <property type="evidence" value="ECO:0007669"/>
    <property type="project" value="InterPro"/>
</dbReference>
<dbReference type="Proteomes" id="UP000012174">
    <property type="component" value="Unassembled WGS sequence"/>
</dbReference>
<dbReference type="Pfam" id="PF03659">
    <property type="entry name" value="Glyco_hydro_71"/>
    <property type="match status" value="1"/>
</dbReference>
<name>M7TDK9_EUTLA</name>
<accession>M7TDK9</accession>
<dbReference type="HOGENOM" id="CLU_019141_1_0_1"/>
<keyword evidence="1" id="KW-0732">Signal</keyword>
<evidence type="ECO:0000313" key="3">
    <source>
        <dbReference type="Proteomes" id="UP000012174"/>
    </source>
</evidence>
<dbReference type="OMA" id="PHDAWRA"/>
<dbReference type="InterPro" id="IPR005197">
    <property type="entry name" value="Glyco_hydro_71"/>
</dbReference>
<dbReference type="KEGG" id="ela:UCREL1_4998"/>
<keyword evidence="2" id="KW-0378">Hydrolase</keyword>
<organism evidence="2 3">
    <name type="scientific">Eutypa lata (strain UCR-EL1)</name>
    <name type="common">Grapevine dieback disease fungus</name>
    <name type="synonym">Eutypa armeniacae</name>
    <dbReference type="NCBI Taxonomy" id="1287681"/>
    <lineage>
        <taxon>Eukaryota</taxon>
        <taxon>Fungi</taxon>
        <taxon>Dikarya</taxon>
        <taxon>Ascomycota</taxon>
        <taxon>Pezizomycotina</taxon>
        <taxon>Sordariomycetes</taxon>
        <taxon>Xylariomycetidae</taxon>
        <taxon>Xylariales</taxon>
        <taxon>Diatrypaceae</taxon>
        <taxon>Eutypa</taxon>
    </lineage>
</organism>
<dbReference type="AlphaFoldDB" id="M7TDK9"/>
<dbReference type="OrthoDB" id="1046782at2759"/>
<protein>
    <submittedName>
        <fullName evidence="2">Putative glycosyl hydrolase family 71 protein</fullName>
    </submittedName>
</protein>
<evidence type="ECO:0000256" key="1">
    <source>
        <dbReference type="SAM" id="SignalP"/>
    </source>
</evidence>
<dbReference type="CDD" id="cd11577">
    <property type="entry name" value="GH71"/>
    <property type="match status" value="1"/>
</dbReference>